<feature type="transmembrane region" description="Helical" evidence="7">
    <location>
        <begin position="496"/>
        <end position="518"/>
    </location>
</feature>
<comment type="subcellular location">
    <subcellularLocation>
        <location evidence="1">Membrane</location>
        <topology evidence="1">Multi-pass membrane protein</topology>
    </subcellularLocation>
</comment>
<dbReference type="Gene3D" id="1.20.1250.20">
    <property type="entry name" value="MFS general substrate transporter like domains"/>
    <property type="match status" value="1"/>
</dbReference>
<proteinExistence type="predicted"/>
<feature type="transmembrane region" description="Helical" evidence="7">
    <location>
        <begin position="301"/>
        <end position="322"/>
    </location>
</feature>
<evidence type="ECO:0000313" key="8">
    <source>
        <dbReference type="EMBL" id="OJA13849.1"/>
    </source>
</evidence>
<evidence type="ECO:0000256" key="7">
    <source>
        <dbReference type="SAM" id="Phobius"/>
    </source>
</evidence>
<feature type="transmembrane region" description="Helical" evidence="7">
    <location>
        <begin position="366"/>
        <end position="388"/>
    </location>
</feature>
<keyword evidence="2" id="KW-0813">Transport</keyword>
<feature type="transmembrane region" description="Helical" evidence="7">
    <location>
        <begin position="145"/>
        <end position="165"/>
    </location>
</feature>
<feature type="transmembrane region" description="Helical" evidence="7">
    <location>
        <begin position="277"/>
        <end position="295"/>
    </location>
</feature>
<dbReference type="GO" id="GO:0005886">
    <property type="term" value="C:plasma membrane"/>
    <property type="evidence" value="ECO:0007669"/>
    <property type="project" value="TreeGrafter"/>
</dbReference>
<feature type="non-terminal residue" evidence="8">
    <location>
        <position position="1"/>
    </location>
</feature>
<feature type="compositionally biased region" description="Polar residues" evidence="6">
    <location>
        <begin position="87"/>
        <end position="99"/>
    </location>
</feature>
<organism evidence="8 9">
    <name type="scientific">Rhizopogon vesiculosus</name>
    <dbReference type="NCBI Taxonomy" id="180088"/>
    <lineage>
        <taxon>Eukaryota</taxon>
        <taxon>Fungi</taxon>
        <taxon>Dikarya</taxon>
        <taxon>Basidiomycota</taxon>
        <taxon>Agaricomycotina</taxon>
        <taxon>Agaricomycetes</taxon>
        <taxon>Agaricomycetidae</taxon>
        <taxon>Boletales</taxon>
        <taxon>Suillineae</taxon>
        <taxon>Rhizopogonaceae</taxon>
        <taxon>Rhizopogon</taxon>
    </lineage>
</organism>
<sequence>KGSFALRCGLIERIGSVVYPAAFHALALFLLTVIGRMSFSYNADADADPTTQIAWPARKQRTASSSQQETQSSRQSSYQTVEGIGKQDNSSVHQQSSESGRTRLSTWNLITLSISMAGAQIAWTVELGYGTPFLLSLGISEQVTSLVWLAGPISGLIAQPLIGAISDSSTSKYRRRYWVVLSTAALAVSTLALAYCQNIAGFFVDIFGGGAGDWDPERTKQVSNVAIGIAVFAFYVLDFALNALQASLRNLLLDITPPDQLNAGNAWHSRMCQAGNIVGYGFGFIPLAKLPFLSFLGGDQFRKFCVVSISILVVTVWITCFCHEEKASVEPKSSQSRGKFGEVLENIHSAITTLPRPIRRVCLVQLFAFMGWFPFLFYSTTYVGQVMAYETGKEPDNELATRTGEFAMLLYSIVAVLAGGALPIFARRDRRLLPVEGDDEDAQIERFRGRLHLWRQEGITQLPRMPWLLRDIWTAAMLLFTVLTFSTFWISTVTQATVAISLIGICWAVACWVPFAIVMELLKEMRAKIPHLPEGAAHASEQDPLLGHSSEDNSDGDAEAQGSDGEKKLAGGTILGIHNLSIVMPQFIIAVVASVIFRIVDESSPEDTLPGTDLEHNTYLGKNGVAWVLRFGGLCTLIGAAVCRMVPPTKTEKQMRSGLAVLKELKVEEEA</sequence>
<gene>
    <name evidence="8" type="ORF">AZE42_00501</name>
</gene>
<feature type="region of interest" description="Disordered" evidence="6">
    <location>
        <begin position="57"/>
        <end position="99"/>
    </location>
</feature>
<dbReference type="SUPFAM" id="SSF103473">
    <property type="entry name" value="MFS general substrate transporter"/>
    <property type="match status" value="1"/>
</dbReference>
<feature type="transmembrane region" description="Helical" evidence="7">
    <location>
        <begin position="17"/>
        <end position="34"/>
    </location>
</feature>
<evidence type="ECO:0000313" key="9">
    <source>
        <dbReference type="Proteomes" id="UP000183567"/>
    </source>
</evidence>
<evidence type="ECO:0000256" key="6">
    <source>
        <dbReference type="SAM" id="MobiDB-lite"/>
    </source>
</evidence>
<feature type="region of interest" description="Disordered" evidence="6">
    <location>
        <begin position="540"/>
        <end position="565"/>
    </location>
</feature>
<dbReference type="OrthoDB" id="28755at2759"/>
<evidence type="ECO:0000256" key="4">
    <source>
        <dbReference type="ARBA" id="ARBA00022989"/>
    </source>
</evidence>
<feature type="transmembrane region" description="Helical" evidence="7">
    <location>
        <begin position="224"/>
        <end position="244"/>
    </location>
</feature>
<keyword evidence="4 7" id="KW-1133">Transmembrane helix</keyword>
<feature type="transmembrane region" description="Helical" evidence="7">
    <location>
        <begin position="627"/>
        <end position="646"/>
    </location>
</feature>
<dbReference type="PANTHER" id="PTHR19432">
    <property type="entry name" value="SUGAR TRANSPORTER"/>
    <property type="match status" value="1"/>
</dbReference>
<dbReference type="Proteomes" id="UP000183567">
    <property type="component" value="Unassembled WGS sequence"/>
</dbReference>
<comment type="caution">
    <text evidence="8">The sequence shown here is derived from an EMBL/GenBank/DDBJ whole genome shotgun (WGS) entry which is preliminary data.</text>
</comment>
<dbReference type="GO" id="GO:0008506">
    <property type="term" value="F:sucrose:proton symporter activity"/>
    <property type="evidence" value="ECO:0007669"/>
    <property type="project" value="TreeGrafter"/>
</dbReference>
<evidence type="ECO:0000256" key="1">
    <source>
        <dbReference type="ARBA" id="ARBA00004141"/>
    </source>
</evidence>
<evidence type="ECO:0000256" key="2">
    <source>
        <dbReference type="ARBA" id="ARBA00022448"/>
    </source>
</evidence>
<dbReference type="AlphaFoldDB" id="A0A1J8QJU4"/>
<evidence type="ECO:0000256" key="3">
    <source>
        <dbReference type="ARBA" id="ARBA00022692"/>
    </source>
</evidence>
<feature type="transmembrane region" description="Helical" evidence="7">
    <location>
        <begin position="106"/>
        <end position="125"/>
    </location>
</feature>
<protein>
    <recommendedName>
        <fullName evidence="10">MFS general substrate transporter</fullName>
    </recommendedName>
</protein>
<feature type="transmembrane region" description="Helical" evidence="7">
    <location>
        <begin position="408"/>
        <end position="426"/>
    </location>
</feature>
<dbReference type="InterPro" id="IPR036259">
    <property type="entry name" value="MFS_trans_sf"/>
</dbReference>
<evidence type="ECO:0000256" key="5">
    <source>
        <dbReference type="ARBA" id="ARBA00023136"/>
    </source>
</evidence>
<dbReference type="PANTHER" id="PTHR19432:SF35">
    <property type="entry name" value="SOLUTE CARRIER FAMILY 45 MEMBER 3 ISOFORM X1"/>
    <property type="match status" value="1"/>
</dbReference>
<evidence type="ECO:0008006" key="10">
    <source>
        <dbReference type="Google" id="ProtNLM"/>
    </source>
</evidence>
<accession>A0A1J8QJU4</accession>
<feature type="transmembrane region" description="Helical" evidence="7">
    <location>
        <begin position="577"/>
        <end position="600"/>
    </location>
</feature>
<dbReference type="EMBL" id="LVVM01004012">
    <property type="protein sequence ID" value="OJA13849.1"/>
    <property type="molecule type" value="Genomic_DNA"/>
</dbReference>
<keyword evidence="5 7" id="KW-0472">Membrane</keyword>
<feature type="compositionally biased region" description="Low complexity" evidence="6">
    <location>
        <begin position="62"/>
        <end position="80"/>
    </location>
</feature>
<reference evidence="8 9" key="1">
    <citation type="submission" date="2016-03" db="EMBL/GenBank/DDBJ databases">
        <title>Comparative genomics of the ectomycorrhizal sister species Rhizopogon vinicolor and Rhizopogon vesiculosus (Basidiomycota: Boletales) reveals a divergence of the mating type B locus.</title>
        <authorList>
            <person name="Mujic A.B."/>
            <person name="Kuo A."/>
            <person name="Tritt A."/>
            <person name="Lipzen A."/>
            <person name="Chen C."/>
            <person name="Johnson J."/>
            <person name="Sharma A."/>
            <person name="Barry K."/>
            <person name="Grigoriev I.V."/>
            <person name="Spatafora J.W."/>
        </authorList>
    </citation>
    <scope>NUCLEOTIDE SEQUENCE [LARGE SCALE GENOMIC DNA]</scope>
    <source>
        <strain evidence="8 9">AM-OR11-056</strain>
    </source>
</reference>
<keyword evidence="9" id="KW-1185">Reference proteome</keyword>
<feature type="transmembrane region" description="Helical" evidence="7">
    <location>
        <begin position="177"/>
        <end position="204"/>
    </location>
</feature>
<feature type="transmembrane region" description="Helical" evidence="7">
    <location>
        <begin position="472"/>
        <end position="490"/>
    </location>
</feature>
<name>A0A1J8QJU4_9AGAM</name>
<keyword evidence="3 7" id="KW-0812">Transmembrane</keyword>